<reference evidence="2" key="1">
    <citation type="submission" date="2015-11" db="EMBL/GenBank/DDBJ databases">
        <title>De novo transcriptome assembly of four potential Pierce s Disease insect vectors from Arizona vineyards.</title>
        <authorList>
            <person name="Tassone E.E."/>
        </authorList>
    </citation>
    <scope>NUCLEOTIDE SEQUENCE</scope>
</reference>
<dbReference type="EMBL" id="GECU01027844">
    <property type="protein sequence ID" value="JAS79862.1"/>
    <property type="molecule type" value="Transcribed_RNA"/>
</dbReference>
<gene>
    <name evidence="2" type="ORF">g.3437</name>
</gene>
<evidence type="ECO:0000313" key="2">
    <source>
        <dbReference type="EMBL" id="JAS79862.1"/>
    </source>
</evidence>
<name>A0A1B6HYW9_9HEMI</name>
<protein>
    <submittedName>
        <fullName evidence="2">Uncharacterized protein</fullName>
    </submittedName>
</protein>
<evidence type="ECO:0000256" key="1">
    <source>
        <dbReference type="SAM" id="MobiDB-lite"/>
    </source>
</evidence>
<feature type="region of interest" description="Disordered" evidence="1">
    <location>
        <begin position="85"/>
        <end position="118"/>
    </location>
</feature>
<accession>A0A1B6HYW9</accession>
<sequence>HRDYPPEVRRKRSYLFEVRKEVEHVLPGTNHYMRMYRDLLVINGTQFTCENGELYADKHRNGAETLRTLTGHDLTDFLSNLKRKYERGATTPRSRYDSLRHSNVNMDTNAPNSVQESG</sequence>
<feature type="compositionally biased region" description="Polar residues" evidence="1">
    <location>
        <begin position="101"/>
        <end position="118"/>
    </location>
</feature>
<proteinExistence type="predicted"/>
<organism evidence="2">
    <name type="scientific">Homalodisca liturata</name>
    <dbReference type="NCBI Taxonomy" id="320908"/>
    <lineage>
        <taxon>Eukaryota</taxon>
        <taxon>Metazoa</taxon>
        <taxon>Ecdysozoa</taxon>
        <taxon>Arthropoda</taxon>
        <taxon>Hexapoda</taxon>
        <taxon>Insecta</taxon>
        <taxon>Pterygota</taxon>
        <taxon>Neoptera</taxon>
        <taxon>Paraneoptera</taxon>
        <taxon>Hemiptera</taxon>
        <taxon>Auchenorrhyncha</taxon>
        <taxon>Membracoidea</taxon>
        <taxon>Cicadellidae</taxon>
        <taxon>Cicadellinae</taxon>
        <taxon>Proconiini</taxon>
        <taxon>Homalodisca</taxon>
    </lineage>
</organism>
<feature type="non-terminal residue" evidence="2">
    <location>
        <position position="1"/>
    </location>
</feature>
<dbReference type="AlphaFoldDB" id="A0A1B6HYW9"/>